<organism evidence="16 17">
    <name type="scientific">Candidatus Limisoma faecipullorum</name>
    <dbReference type="NCBI Taxonomy" id="2840854"/>
    <lineage>
        <taxon>Bacteria</taxon>
        <taxon>Pseudomonadati</taxon>
        <taxon>Bacteroidota</taxon>
        <taxon>Bacteroidia</taxon>
        <taxon>Bacteroidales</taxon>
        <taxon>Candidatus Limisoma</taxon>
    </lineage>
</organism>
<evidence type="ECO:0000256" key="11">
    <source>
        <dbReference type="ARBA" id="ARBA00049558"/>
    </source>
</evidence>
<evidence type="ECO:0000256" key="12">
    <source>
        <dbReference type="PIRSR" id="PIRSR606262-1"/>
    </source>
</evidence>
<keyword evidence="8 13" id="KW-0862">Zinc</keyword>
<dbReference type="InterPro" id="IPR006262">
    <property type="entry name" value="Cyt_deam_tetra"/>
</dbReference>
<evidence type="ECO:0000256" key="2">
    <source>
        <dbReference type="ARBA" id="ARBA00003949"/>
    </source>
</evidence>
<accession>A0A9D9IQT9</accession>
<evidence type="ECO:0000256" key="13">
    <source>
        <dbReference type="PIRSR" id="PIRSR606262-3"/>
    </source>
</evidence>
<gene>
    <name evidence="16" type="primary">cdd</name>
    <name evidence="16" type="ORF">IAB88_02955</name>
</gene>
<comment type="cofactor">
    <cofactor evidence="1 13 14">
        <name>Zn(2+)</name>
        <dbReference type="ChEBI" id="CHEBI:29105"/>
    </cofactor>
</comment>
<dbReference type="GO" id="GO:0008270">
    <property type="term" value="F:zinc ion binding"/>
    <property type="evidence" value="ECO:0007669"/>
    <property type="project" value="UniProtKB-UniRule"/>
</dbReference>
<dbReference type="GO" id="GO:0072527">
    <property type="term" value="P:pyrimidine-containing compound metabolic process"/>
    <property type="evidence" value="ECO:0007669"/>
    <property type="project" value="UniProtKB-ARBA"/>
</dbReference>
<dbReference type="GO" id="GO:0005829">
    <property type="term" value="C:cytosol"/>
    <property type="evidence" value="ECO:0007669"/>
    <property type="project" value="TreeGrafter"/>
</dbReference>
<evidence type="ECO:0000256" key="3">
    <source>
        <dbReference type="ARBA" id="ARBA00006576"/>
    </source>
</evidence>
<evidence type="ECO:0000256" key="7">
    <source>
        <dbReference type="ARBA" id="ARBA00022801"/>
    </source>
</evidence>
<dbReference type="GO" id="GO:0055086">
    <property type="term" value="P:nucleobase-containing small molecule metabolic process"/>
    <property type="evidence" value="ECO:0007669"/>
    <property type="project" value="UniProtKB-ARBA"/>
</dbReference>
<dbReference type="Gene3D" id="3.40.140.10">
    <property type="entry name" value="Cytidine Deaminase, domain 2"/>
    <property type="match status" value="1"/>
</dbReference>
<comment type="caution">
    <text evidence="16">The sequence shown here is derived from an EMBL/GenBank/DDBJ whole genome shotgun (WGS) entry which is preliminary data.</text>
</comment>
<dbReference type="EMBL" id="JADIMC010000034">
    <property type="protein sequence ID" value="MBO8475933.1"/>
    <property type="molecule type" value="Genomic_DNA"/>
</dbReference>
<feature type="domain" description="CMP/dCMP-type deaminase" evidence="15">
    <location>
        <begin position="20"/>
        <end position="156"/>
    </location>
</feature>
<dbReference type="EC" id="3.5.4.5" evidence="4 14"/>
<evidence type="ECO:0000256" key="14">
    <source>
        <dbReference type="RuleBase" id="RU364006"/>
    </source>
</evidence>
<evidence type="ECO:0000256" key="6">
    <source>
        <dbReference type="ARBA" id="ARBA00022723"/>
    </source>
</evidence>
<dbReference type="AlphaFoldDB" id="A0A9D9IQT9"/>
<name>A0A9D9IQT9_9BACT</name>
<dbReference type="PROSITE" id="PS00903">
    <property type="entry name" value="CYT_DCMP_DEAMINASES_1"/>
    <property type="match status" value="1"/>
</dbReference>
<dbReference type="SUPFAM" id="SSF53927">
    <property type="entry name" value="Cytidine deaminase-like"/>
    <property type="match status" value="1"/>
</dbReference>
<dbReference type="GO" id="GO:0004126">
    <property type="term" value="F:cytidine deaminase activity"/>
    <property type="evidence" value="ECO:0007669"/>
    <property type="project" value="UniProtKB-UniRule"/>
</dbReference>
<dbReference type="NCBIfam" id="TIGR01354">
    <property type="entry name" value="cyt_deam_tetra"/>
    <property type="match status" value="1"/>
</dbReference>
<evidence type="ECO:0000256" key="1">
    <source>
        <dbReference type="ARBA" id="ARBA00001947"/>
    </source>
</evidence>
<evidence type="ECO:0000259" key="15">
    <source>
        <dbReference type="PROSITE" id="PS51747"/>
    </source>
</evidence>
<dbReference type="PANTHER" id="PTHR11644:SF2">
    <property type="entry name" value="CYTIDINE DEAMINASE"/>
    <property type="match status" value="1"/>
</dbReference>
<evidence type="ECO:0000313" key="16">
    <source>
        <dbReference type="EMBL" id="MBO8475933.1"/>
    </source>
</evidence>
<comment type="catalytic activity">
    <reaction evidence="10 14">
        <text>2'-deoxycytidine + H2O + H(+) = 2'-deoxyuridine + NH4(+)</text>
        <dbReference type="Rhea" id="RHEA:13433"/>
        <dbReference type="ChEBI" id="CHEBI:15377"/>
        <dbReference type="ChEBI" id="CHEBI:15378"/>
        <dbReference type="ChEBI" id="CHEBI:15698"/>
        <dbReference type="ChEBI" id="CHEBI:16450"/>
        <dbReference type="ChEBI" id="CHEBI:28938"/>
        <dbReference type="EC" id="3.5.4.5"/>
    </reaction>
</comment>
<dbReference type="Pfam" id="PF00383">
    <property type="entry name" value="dCMP_cyt_deam_1"/>
    <property type="match status" value="1"/>
</dbReference>
<comment type="catalytic activity">
    <reaction evidence="11 14">
        <text>cytidine + H2O + H(+) = uridine + NH4(+)</text>
        <dbReference type="Rhea" id="RHEA:16069"/>
        <dbReference type="ChEBI" id="CHEBI:15377"/>
        <dbReference type="ChEBI" id="CHEBI:15378"/>
        <dbReference type="ChEBI" id="CHEBI:16704"/>
        <dbReference type="ChEBI" id="CHEBI:17562"/>
        <dbReference type="ChEBI" id="CHEBI:28938"/>
        <dbReference type="EC" id="3.5.4.5"/>
    </reaction>
</comment>
<evidence type="ECO:0000256" key="4">
    <source>
        <dbReference type="ARBA" id="ARBA00012783"/>
    </source>
</evidence>
<dbReference type="InterPro" id="IPR016193">
    <property type="entry name" value="Cytidine_deaminase-like"/>
</dbReference>
<dbReference type="InterPro" id="IPR050202">
    <property type="entry name" value="Cyt/Deoxycyt_deaminase"/>
</dbReference>
<evidence type="ECO:0000313" key="17">
    <source>
        <dbReference type="Proteomes" id="UP000823598"/>
    </source>
</evidence>
<dbReference type="PROSITE" id="PS51747">
    <property type="entry name" value="CYT_DCMP_DEAMINASES_2"/>
    <property type="match status" value="1"/>
</dbReference>
<dbReference type="PANTHER" id="PTHR11644">
    <property type="entry name" value="CYTIDINE DEAMINASE"/>
    <property type="match status" value="1"/>
</dbReference>
<evidence type="ECO:0000256" key="10">
    <source>
        <dbReference type="ARBA" id="ARBA00049252"/>
    </source>
</evidence>
<dbReference type="InterPro" id="IPR002125">
    <property type="entry name" value="CMP_dCMP_dom"/>
</dbReference>
<dbReference type="CDD" id="cd01283">
    <property type="entry name" value="cytidine_deaminase"/>
    <property type="match status" value="1"/>
</dbReference>
<reference evidence="16" key="2">
    <citation type="journal article" date="2021" name="PeerJ">
        <title>Extensive microbial diversity within the chicken gut microbiome revealed by metagenomics and culture.</title>
        <authorList>
            <person name="Gilroy R."/>
            <person name="Ravi A."/>
            <person name="Getino M."/>
            <person name="Pursley I."/>
            <person name="Horton D.L."/>
            <person name="Alikhan N.F."/>
            <person name="Baker D."/>
            <person name="Gharbi K."/>
            <person name="Hall N."/>
            <person name="Watson M."/>
            <person name="Adriaenssens E.M."/>
            <person name="Foster-Nyarko E."/>
            <person name="Jarju S."/>
            <person name="Secka A."/>
            <person name="Antonio M."/>
            <person name="Oren A."/>
            <person name="Chaudhuri R.R."/>
            <person name="La Ragione R."/>
            <person name="Hildebrand F."/>
            <person name="Pallen M.J."/>
        </authorList>
    </citation>
    <scope>NUCLEOTIDE SEQUENCE</scope>
    <source>
        <strain evidence="16">6919</strain>
    </source>
</reference>
<feature type="binding site" evidence="13">
    <location>
        <position position="114"/>
    </location>
    <ligand>
        <name>Zn(2+)</name>
        <dbReference type="ChEBI" id="CHEBI:29105"/>
        <note>catalytic</note>
    </ligand>
</feature>
<comment type="similarity">
    <text evidence="3 14">Belongs to the cytidine and deoxycytidylate deaminase family.</text>
</comment>
<evidence type="ECO:0000256" key="9">
    <source>
        <dbReference type="ARBA" id="ARBA00032005"/>
    </source>
</evidence>
<comment type="function">
    <text evidence="2 14">This enzyme scavenges exogenous and endogenous cytidine and 2'-deoxycytidine for UMP synthesis.</text>
</comment>
<feature type="active site" description="Proton donor" evidence="12">
    <location>
        <position position="74"/>
    </location>
</feature>
<proteinExistence type="inferred from homology"/>
<feature type="binding site" evidence="13">
    <location>
        <position position="111"/>
    </location>
    <ligand>
        <name>Zn(2+)</name>
        <dbReference type="ChEBI" id="CHEBI:29105"/>
        <note>catalytic</note>
    </ligand>
</feature>
<sequence length="156" mass="17296">MKELKIITNIQVCDYSELVEEDKILVDKAKAMTEKSYAPYSKFHVGAALLLSNGKIVCGSNQENAAFPTSTCAERTTIFYAHSKYPEARFEKLAIAASSDGKFTENPVTPCGACRQAILEYEKFGGRPIKIYLYGEKCVYVVNGITALLPLQFDSF</sequence>
<reference evidence="16" key="1">
    <citation type="submission" date="2020-10" db="EMBL/GenBank/DDBJ databases">
        <authorList>
            <person name="Gilroy R."/>
        </authorList>
    </citation>
    <scope>NUCLEOTIDE SEQUENCE</scope>
    <source>
        <strain evidence="16">6919</strain>
    </source>
</reference>
<dbReference type="Proteomes" id="UP000823598">
    <property type="component" value="Unassembled WGS sequence"/>
</dbReference>
<dbReference type="GO" id="GO:0042802">
    <property type="term" value="F:identical protein binding"/>
    <property type="evidence" value="ECO:0007669"/>
    <property type="project" value="UniProtKB-ARBA"/>
</dbReference>
<keyword evidence="6 13" id="KW-0479">Metal-binding</keyword>
<dbReference type="NCBIfam" id="NF004064">
    <property type="entry name" value="PRK05578.1"/>
    <property type="match status" value="1"/>
</dbReference>
<keyword evidence="7 14" id="KW-0378">Hydrolase</keyword>
<feature type="binding site" evidence="13">
    <location>
        <position position="72"/>
    </location>
    <ligand>
        <name>Zn(2+)</name>
        <dbReference type="ChEBI" id="CHEBI:29105"/>
        <note>catalytic</note>
    </ligand>
</feature>
<evidence type="ECO:0000256" key="8">
    <source>
        <dbReference type="ARBA" id="ARBA00022833"/>
    </source>
</evidence>
<protein>
    <recommendedName>
        <fullName evidence="5 14">Cytidine deaminase</fullName>
        <ecNumber evidence="4 14">3.5.4.5</ecNumber>
    </recommendedName>
    <alternativeName>
        <fullName evidence="9 14">Cytidine aminohydrolase</fullName>
    </alternativeName>
</protein>
<dbReference type="InterPro" id="IPR016192">
    <property type="entry name" value="APOBEC/CMP_deaminase_Zn-bd"/>
</dbReference>
<evidence type="ECO:0000256" key="5">
    <source>
        <dbReference type="ARBA" id="ARBA00018266"/>
    </source>
</evidence>